<dbReference type="NCBIfam" id="TIGR03659">
    <property type="entry name" value="IsdE"/>
    <property type="match status" value="1"/>
</dbReference>
<keyword evidence="7" id="KW-0479">Metal-binding</keyword>
<sequence length="305" mass="32429">MKYKRIMSIIAAGIMSLGLISCGSKAAEENVVVEANGGEVAVEADSEEVVVATSVAVTEILDALGVKVSGIPQTSYELPESTKGAVEVGSPMSPDLEIIKSLNPTVVVSVDTLGSDYMELFTQNNIPSEFVSLESLNGLKEAINTLGKRFDKETEAESLLANLEAKEKEVAEKAAQLESPEILVLFAAPGSTMIATSKSYVGSLVEMVGGKNIIADNSTSFTTYNKEDLSMLNPDKILVMVHALPEETQAALEKEMATDAAWQNIEAVRNGDVVYLDTSYFGMSANLKAIEGLDILSDIVHGNGE</sequence>
<name>A0A174BI43_9CLOT</name>
<dbReference type="GO" id="GO:0071281">
    <property type="term" value="P:cellular response to iron ion"/>
    <property type="evidence" value="ECO:0007669"/>
    <property type="project" value="TreeGrafter"/>
</dbReference>
<accession>A0A174BI43</accession>
<keyword evidence="5" id="KW-1003">Cell membrane</keyword>
<dbReference type="GO" id="GO:0015886">
    <property type="term" value="P:heme transport"/>
    <property type="evidence" value="ECO:0007669"/>
    <property type="project" value="InterPro"/>
</dbReference>
<dbReference type="PANTHER" id="PTHR30535:SF36">
    <property type="entry name" value="HIGH-AFFINITY HEME UPTAKE SYSTEM PROTEIN ISDE"/>
    <property type="match status" value="1"/>
</dbReference>
<feature type="domain" description="Fe/B12 periplasmic-binding" evidence="17">
    <location>
        <begin position="49"/>
        <end position="304"/>
    </location>
</feature>
<reference evidence="18 19" key="1">
    <citation type="submission" date="2015-09" db="EMBL/GenBank/DDBJ databases">
        <authorList>
            <consortium name="Pathogen Informatics"/>
        </authorList>
    </citation>
    <scope>NUCLEOTIDE SEQUENCE [LARGE SCALE GENOMIC DNA]</scope>
    <source>
        <strain evidence="18 19">2789STDY5834856</strain>
    </source>
</reference>
<feature type="coiled-coil region" evidence="15">
    <location>
        <begin position="149"/>
        <end position="176"/>
    </location>
</feature>
<dbReference type="PROSITE" id="PS50983">
    <property type="entry name" value="FE_B12_PBP"/>
    <property type="match status" value="1"/>
</dbReference>
<evidence type="ECO:0000256" key="5">
    <source>
        <dbReference type="ARBA" id="ARBA00022475"/>
    </source>
</evidence>
<dbReference type="Proteomes" id="UP000095594">
    <property type="component" value="Unassembled WGS sequence"/>
</dbReference>
<dbReference type="PROSITE" id="PS51257">
    <property type="entry name" value="PROKAR_LIPOPROTEIN"/>
    <property type="match status" value="1"/>
</dbReference>
<dbReference type="Pfam" id="PF01497">
    <property type="entry name" value="Peripla_BP_2"/>
    <property type="match status" value="1"/>
</dbReference>
<gene>
    <name evidence="18" type="primary">isdE</name>
    <name evidence="18" type="ORF">ERS852471_00801</name>
</gene>
<dbReference type="PANTHER" id="PTHR30535">
    <property type="entry name" value="VITAMIN B12-BINDING PROTEIN"/>
    <property type="match status" value="1"/>
</dbReference>
<keyword evidence="15" id="KW-0175">Coiled coil</keyword>
<evidence type="ECO:0000256" key="13">
    <source>
        <dbReference type="ARBA" id="ARBA00031148"/>
    </source>
</evidence>
<keyword evidence="11" id="KW-0564">Palmitate</keyword>
<proteinExistence type="inferred from homology"/>
<evidence type="ECO:0000256" key="1">
    <source>
        <dbReference type="ARBA" id="ARBA00001970"/>
    </source>
</evidence>
<keyword evidence="10" id="KW-0472">Membrane</keyword>
<dbReference type="GO" id="GO:0016020">
    <property type="term" value="C:membrane"/>
    <property type="evidence" value="ECO:0007669"/>
    <property type="project" value="InterPro"/>
</dbReference>
<evidence type="ECO:0000259" key="17">
    <source>
        <dbReference type="PROSITE" id="PS50983"/>
    </source>
</evidence>
<evidence type="ECO:0000313" key="18">
    <source>
        <dbReference type="EMBL" id="CUO00662.1"/>
    </source>
</evidence>
<evidence type="ECO:0000256" key="16">
    <source>
        <dbReference type="SAM" id="SignalP"/>
    </source>
</evidence>
<evidence type="ECO:0000256" key="9">
    <source>
        <dbReference type="ARBA" id="ARBA00023004"/>
    </source>
</evidence>
<dbReference type="GO" id="GO:0046872">
    <property type="term" value="F:metal ion binding"/>
    <property type="evidence" value="ECO:0007669"/>
    <property type="project" value="UniProtKB-KW"/>
</dbReference>
<keyword evidence="8 16" id="KW-0732">Signal</keyword>
<comment type="cofactor">
    <cofactor evidence="1">
        <name>heme b</name>
        <dbReference type="ChEBI" id="CHEBI:60344"/>
    </cofactor>
</comment>
<evidence type="ECO:0000256" key="3">
    <source>
        <dbReference type="ARBA" id="ARBA00015862"/>
    </source>
</evidence>
<keyword evidence="9" id="KW-0408">Iron</keyword>
<evidence type="ECO:0000256" key="4">
    <source>
        <dbReference type="ARBA" id="ARBA00022448"/>
    </source>
</evidence>
<evidence type="ECO:0000256" key="8">
    <source>
        <dbReference type="ARBA" id="ARBA00022729"/>
    </source>
</evidence>
<evidence type="ECO:0000256" key="7">
    <source>
        <dbReference type="ARBA" id="ARBA00022723"/>
    </source>
</evidence>
<evidence type="ECO:0000313" key="19">
    <source>
        <dbReference type="Proteomes" id="UP000095594"/>
    </source>
</evidence>
<dbReference type="Gene3D" id="3.40.50.1980">
    <property type="entry name" value="Nitrogenase molybdenum iron protein domain"/>
    <property type="match status" value="2"/>
</dbReference>
<dbReference type="OrthoDB" id="66025at2"/>
<dbReference type="GO" id="GO:0020037">
    <property type="term" value="F:heme binding"/>
    <property type="evidence" value="ECO:0007669"/>
    <property type="project" value="InterPro"/>
</dbReference>
<dbReference type="RefSeq" id="WP_055264164.1">
    <property type="nucleotide sequence ID" value="NZ_CABIXQ010000004.1"/>
</dbReference>
<dbReference type="SUPFAM" id="SSF53807">
    <property type="entry name" value="Helical backbone' metal receptor"/>
    <property type="match status" value="1"/>
</dbReference>
<comment type="similarity">
    <text evidence="2">Belongs to the bacterial solute-binding protein 8 family.</text>
</comment>
<keyword evidence="6" id="KW-0349">Heme</keyword>
<dbReference type="InterPro" id="IPR002491">
    <property type="entry name" value="ABC_transptr_periplasmic_BD"/>
</dbReference>
<dbReference type="AlphaFoldDB" id="A0A174BI43"/>
<evidence type="ECO:0000256" key="11">
    <source>
        <dbReference type="ARBA" id="ARBA00023139"/>
    </source>
</evidence>
<organism evidence="18 19">
    <name type="scientific">Clostridium disporicum</name>
    <dbReference type="NCBI Taxonomy" id="84024"/>
    <lineage>
        <taxon>Bacteria</taxon>
        <taxon>Bacillati</taxon>
        <taxon>Bacillota</taxon>
        <taxon>Clostridia</taxon>
        <taxon>Eubacteriales</taxon>
        <taxon>Clostridiaceae</taxon>
        <taxon>Clostridium</taxon>
    </lineage>
</organism>
<dbReference type="InterPro" id="IPR019957">
    <property type="entry name" value="ABC_transptr_haem-bd_IsdE"/>
</dbReference>
<evidence type="ECO:0000256" key="6">
    <source>
        <dbReference type="ARBA" id="ARBA00022617"/>
    </source>
</evidence>
<evidence type="ECO:0000256" key="15">
    <source>
        <dbReference type="SAM" id="Coils"/>
    </source>
</evidence>
<feature type="signal peptide" evidence="16">
    <location>
        <begin position="1"/>
        <end position="26"/>
    </location>
</feature>
<keyword evidence="12" id="KW-0449">Lipoprotein</keyword>
<feature type="chain" id="PRO_5008018454" description="High-affinity heme uptake system protein IsdE" evidence="16">
    <location>
        <begin position="27"/>
        <end position="305"/>
    </location>
</feature>
<evidence type="ECO:0000256" key="12">
    <source>
        <dbReference type="ARBA" id="ARBA00023288"/>
    </source>
</evidence>
<dbReference type="InterPro" id="IPR050902">
    <property type="entry name" value="ABC_Transporter_SBP"/>
</dbReference>
<evidence type="ECO:0000256" key="2">
    <source>
        <dbReference type="ARBA" id="ARBA00008814"/>
    </source>
</evidence>
<protein>
    <recommendedName>
        <fullName evidence="3">High-affinity heme uptake system protein IsdE</fullName>
    </recommendedName>
    <alternativeName>
        <fullName evidence="14">Iron-regulated surface determinant protein E</fullName>
    </alternativeName>
    <alternativeName>
        <fullName evidence="13">Staphylococcal iron-regulated protein F</fullName>
    </alternativeName>
</protein>
<keyword evidence="4" id="KW-0813">Transport</keyword>
<dbReference type="EMBL" id="CYZX01000004">
    <property type="protein sequence ID" value="CUO00662.1"/>
    <property type="molecule type" value="Genomic_DNA"/>
</dbReference>
<evidence type="ECO:0000256" key="14">
    <source>
        <dbReference type="ARBA" id="ARBA00031463"/>
    </source>
</evidence>
<evidence type="ECO:0000256" key="10">
    <source>
        <dbReference type="ARBA" id="ARBA00023136"/>
    </source>
</evidence>